<accession>A0A1G5ZQS0</accession>
<organism evidence="2 3">
    <name type="scientific">Algoriphagus alkaliphilus</name>
    <dbReference type="NCBI Taxonomy" id="279824"/>
    <lineage>
        <taxon>Bacteria</taxon>
        <taxon>Pseudomonadati</taxon>
        <taxon>Bacteroidota</taxon>
        <taxon>Cytophagia</taxon>
        <taxon>Cytophagales</taxon>
        <taxon>Cyclobacteriaceae</taxon>
        <taxon>Algoriphagus</taxon>
    </lineage>
</organism>
<protein>
    <submittedName>
        <fullName evidence="2">Transposase domain</fullName>
    </submittedName>
</protein>
<sequence>MKNTGQLPLFKDFDGYSPKYHFFKNSLFGQIHDCIPWDELVACLPEERSGRGAPSWFGGKGMFALMFLKSYLNVSDRQLLERFNTDWSLQYFCGKVLAENQQIKDMTILTRVRSYLERHCEWEKLQEVLINHWKRDVNNSHVLLMDATCYESYIRYPTDVKLLWECCEWVFEKQLFRLCGSLGVKRPRSKYREQKISQSAYIKKRKKTFKETLKRRNALVYLLGKGIGQLQDMLNRHQGGDLELKDFARLAVIKKVHQQQEFLLTHPPSALKDRIVSLHKPYLRPIVRGKENKPVEFGAKAHILQVDGLSFIDKLDFNAFNECTRLKLSVAKHKRFFGPAKQLGADRIYATNDNRRFCTANKIFTCFPKKGPKELSKSEKVLSSEISKQRATVMEGVFGTNKNFYGLGKIKVKGEKREKLMIFFGIMTANSVKIAKRRAEKQLPTDQKAA</sequence>
<evidence type="ECO:0000259" key="1">
    <source>
        <dbReference type="Pfam" id="PF05598"/>
    </source>
</evidence>
<dbReference type="AlphaFoldDB" id="A0A1G5ZQS0"/>
<reference evidence="3" key="1">
    <citation type="submission" date="2016-10" db="EMBL/GenBank/DDBJ databases">
        <authorList>
            <person name="Varghese N."/>
            <person name="Submissions S."/>
        </authorList>
    </citation>
    <scope>NUCLEOTIDE SEQUENCE [LARGE SCALE GENOMIC DNA]</scope>
    <source>
        <strain evidence="3">DSM 22703</strain>
    </source>
</reference>
<dbReference type="PANTHER" id="PTHR33803">
    <property type="entry name" value="IS1478 TRANSPOSASE"/>
    <property type="match status" value="1"/>
</dbReference>
<keyword evidence="3" id="KW-1185">Reference proteome</keyword>
<dbReference type="STRING" id="279824.SAMN03080617_04309"/>
<dbReference type="RefSeq" id="WP_092735074.1">
    <property type="nucleotide sequence ID" value="NZ_FMXE01000056.1"/>
</dbReference>
<feature type="domain" description="Transposase InsH N-terminal" evidence="1">
    <location>
        <begin position="24"/>
        <end position="114"/>
    </location>
</feature>
<dbReference type="Proteomes" id="UP000198756">
    <property type="component" value="Unassembled WGS sequence"/>
</dbReference>
<evidence type="ECO:0000313" key="3">
    <source>
        <dbReference type="Proteomes" id="UP000198756"/>
    </source>
</evidence>
<dbReference type="Pfam" id="PF05598">
    <property type="entry name" value="DUF772"/>
    <property type="match status" value="1"/>
</dbReference>
<gene>
    <name evidence="2" type="ORF">SAMN03080617_04309</name>
</gene>
<name>A0A1G5ZQS0_9BACT</name>
<dbReference type="OrthoDB" id="1454687at2"/>
<proteinExistence type="predicted"/>
<dbReference type="PANTHER" id="PTHR33803:SF3">
    <property type="entry name" value="BLL1974 PROTEIN"/>
    <property type="match status" value="1"/>
</dbReference>
<dbReference type="InterPro" id="IPR008490">
    <property type="entry name" value="Transposase_InsH_N"/>
</dbReference>
<dbReference type="EMBL" id="FMXE01000056">
    <property type="protein sequence ID" value="SDA96927.1"/>
    <property type="molecule type" value="Genomic_DNA"/>
</dbReference>
<evidence type="ECO:0000313" key="2">
    <source>
        <dbReference type="EMBL" id="SDA96927.1"/>
    </source>
</evidence>